<comment type="similarity">
    <text evidence="3 9">Belongs to the CcmC/CycZ/HelC family.</text>
</comment>
<keyword evidence="8 9" id="KW-0472">Membrane</keyword>
<feature type="transmembrane region" description="Helical" evidence="9">
    <location>
        <begin position="20"/>
        <end position="42"/>
    </location>
</feature>
<dbReference type="GO" id="GO:0020037">
    <property type="term" value="F:heme binding"/>
    <property type="evidence" value="ECO:0007669"/>
    <property type="project" value="InterPro"/>
</dbReference>
<keyword evidence="6 9" id="KW-0201">Cytochrome c-type biogenesis</keyword>
<evidence type="ECO:0000256" key="9">
    <source>
        <dbReference type="RuleBase" id="RU364092"/>
    </source>
</evidence>
<gene>
    <name evidence="9 11" type="primary">ccmC</name>
    <name evidence="11" type="ORF">OCH7691_00277</name>
</gene>
<evidence type="ECO:0000256" key="7">
    <source>
        <dbReference type="ARBA" id="ARBA00022989"/>
    </source>
</evidence>
<evidence type="ECO:0000256" key="2">
    <source>
        <dbReference type="ARBA" id="ARBA00004141"/>
    </source>
</evidence>
<dbReference type="InterPro" id="IPR003557">
    <property type="entry name" value="Cyt_c_biogenesis_CcmC"/>
</dbReference>
<comment type="function">
    <text evidence="1 9">Required for the export of heme to the periplasm for the biogenesis of c-type cytochromes.</text>
</comment>
<protein>
    <recommendedName>
        <fullName evidence="4 9">Heme exporter protein C</fullName>
    </recommendedName>
    <alternativeName>
        <fullName evidence="9">Cytochrome c-type biogenesis protein</fullName>
    </alternativeName>
</protein>
<dbReference type="GO" id="GO:0005886">
    <property type="term" value="C:plasma membrane"/>
    <property type="evidence" value="ECO:0007669"/>
    <property type="project" value="UniProtKB-SubCell"/>
</dbReference>
<reference evidence="11 12" key="1">
    <citation type="submission" date="2017-03" db="EMBL/GenBank/DDBJ databases">
        <authorList>
            <person name="Afonso C.L."/>
            <person name="Miller P.J."/>
            <person name="Scott M.A."/>
            <person name="Spackman E."/>
            <person name="Goraichik I."/>
            <person name="Dimitrov K.M."/>
            <person name="Suarez D.L."/>
            <person name="Swayne D.E."/>
        </authorList>
    </citation>
    <scope>NUCLEOTIDE SEQUENCE [LARGE SCALE GENOMIC DNA]</scope>
    <source>
        <strain evidence="11 12">CECT 7691</strain>
    </source>
</reference>
<dbReference type="FunCoup" id="A0A1Y5RDQ4">
    <property type="interactions" value="269"/>
</dbReference>
<sequence length="242" mass="27070">MSVMHRFANPTRFLRIVELLFPWVAGVTALLTVVGLYLGLFVAPPDYQQGDTVRIMFVHVPAAWMALFVYAVMAVCSAMSLIWRHPVADLTAKSCAPIGACFTFIALATGSLWGEPMWGTWWVWDARLTSMLILFFLYLGYMAIWEAYDDPTRAARAAAILALVGSVNLPIIKFSVDWWNTLHQPASVATMSGPKIHSSILIPLLVMALAFKGYFLTVLMMRVRSEIIGMKVRRLRLAVARD</sequence>
<feature type="transmembrane region" description="Helical" evidence="9">
    <location>
        <begin position="157"/>
        <end position="176"/>
    </location>
</feature>
<evidence type="ECO:0000256" key="6">
    <source>
        <dbReference type="ARBA" id="ARBA00022748"/>
    </source>
</evidence>
<feature type="transmembrane region" description="Helical" evidence="9">
    <location>
        <begin position="95"/>
        <end position="114"/>
    </location>
</feature>
<dbReference type="InParanoid" id="A0A1Y5RDQ4"/>
<dbReference type="PANTHER" id="PTHR30071:SF1">
    <property type="entry name" value="CYTOCHROME B_B6 PROTEIN-RELATED"/>
    <property type="match status" value="1"/>
</dbReference>
<dbReference type="AlphaFoldDB" id="A0A1Y5RDQ4"/>
<dbReference type="PANTHER" id="PTHR30071">
    <property type="entry name" value="HEME EXPORTER PROTEIN C"/>
    <property type="match status" value="1"/>
</dbReference>
<proteinExistence type="inferred from homology"/>
<keyword evidence="9" id="KW-0997">Cell inner membrane</keyword>
<dbReference type="InterPro" id="IPR045062">
    <property type="entry name" value="Cyt_c_biogenesis_CcsA/CcmC"/>
</dbReference>
<comment type="subcellular location">
    <subcellularLocation>
        <location evidence="9">Cell inner membrane</location>
    </subcellularLocation>
    <subcellularLocation>
        <location evidence="2">Membrane</location>
        <topology evidence="2">Multi-pass membrane protein</topology>
    </subcellularLocation>
</comment>
<feature type="transmembrane region" description="Helical" evidence="9">
    <location>
        <begin position="196"/>
        <end position="221"/>
    </location>
</feature>
<name>A0A1Y5RDQ4_9PROT</name>
<keyword evidence="7 9" id="KW-1133">Transmembrane helix</keyword>
<dbReference type="NCBIfam" id="TIGR01191">
    <property type="entry name" value="ccmC"/>
    <property type="match status" value="1"/>
</dbReference>
<feature type="transmembrane region" description="Helical" evidence="9">
    <location>
        <begin position="126"/>
        <end position="145"/>
    </location>
</feature>
<dbReference type="Proteomes" id="UP000193200">
    <property type="component" value="Unassembled WGS sequence"/>
</dbReference>
<keyword evidence="9" id="KW-0813">Transport</keyword>
<feature type="transmembrane region" description="Helical" evidence="9">
    <location>
        <begin position="62"/>
        <end position="83"/>
    </location>
</feature>
<dbReference type="EMBL" id="FWFR01000001">
    <property type="protein sequence ID" value="SLN14702.1"/>
    <property type="molecule type" value="Genomic_DNA"/>
</dbReference>
<evidence type="ECO:0000256" key="4">
    <source>
        <dbReference type="ARBA" id="ARBA00016463"/>
    </source>
</evidence>
<evidence type="ECO:0000259" key="10">
    <source>
        <dbReference type="Pfam" id="PF01578"/>
    </source>
</evidence>
<dbReference type="Pfam" id="PF01578">
    <property type="entry name" value="Cytochrom_C_asm"/>
    <property type="match status" value="1"/>
</dbReference>
<keyword evidence="9" id="KW-1003">Cell membrane</keyword>
<dbReference type="PRINTS" id="PR01386">
    <property type="entry name" value="CCMCBIOGNSIS"/>
</dbReference>
<evidence type="ECO:0000256" key="5">
    <source>
        <dbReference type="ARBA" id="ARBA00022692"/>
    </source>
</evidence>
<evidence type="ECO:0000256" key="1">
    <source>
        <dbReference type="ARBA" id="ARBA00002442"/>
    </source>
</evidence>
<feature type="domain" description="Cytochrome c assembly protein" evidence="10">
    <location>
        <begin position="6"/>
        <end position="183"/>
    </location>
</feature>
<evidence type="ECO:0000313" key="12">
    <source>
        <dbReference type="Proteomes" id="UP000193200"/>
    </source>
</evidence>
<evidence type="ECO:0000256" key="3">
    <source>
        <dbReference type="ARBA" id="ARBA00005840"/>
    </source>
</evidence>
<accession>A0A1Y5RDQ4</accession>
<evidence type="ECO:0000256" key="8">
    <source>
        <dbReference type="ARBA" id="ARBA00023136"/>
    </source>
</evidence>
<evidence type="ECO:0000313" key="11">
    <source>
        <dbReference type="EMBL" id="SLN14702.1"/>
    </source>
</evidence>
<dbReference type="InterPro" id="IPR002541">
    <property type="entry name" value="Cyt_c_assembly"/>
</dbReference>
<keyword evidence="12" id="KW-1185">Reference proteome</keyword>
<keyword evidence="5 9" id="KW-0812">Transmembrane</keyword>
<organism evidence="11 12">
    <name type="scientific">Oceanibacterium hippocampi</name>
    <dbReference type="NCBI Taxonomy" id="745714"/>
    <lineage>
        <taxon>Bacteria</taxon>
        <taxon>Pseudomonadati</taxon>
        <taxon>Pseudomonadota</taxon>
        <taxon>Alphaproteobacteria</taxon>
        <taxon>Sneathiellales</taxon>
        <taxon>Sneathiellaceae</taxon>
        <taxon>Oceanibacterium</taxon>
    </lineage>
</organism>
<dbReference type="GO" id="GO:0017004">
    <property type="term" value="P:cytochrome complex assembly"/>
    <property type="evidence" value="ECO:0007669"/>
    <property type="project" value="UniProtKB-KW"/>
</dbReference>
<dbReference type="GO" id="GO:0015232">
    <property type="term" value="F:heme transmembrane transporter activity"/>
    <property type="evidence" value="ECO:0007669"/>
    <property type="project" value="InterPro"/>
</dbReference>